<evidence type="ECO:0000259" key="8">
    <source>
        <dbReference type="Pfam" id="PF08281"/>
    </source>
</evidence>
<dbReference type="Gene3D" id="1.10.10.10">
    <property type="entry name" value="Winged helix-like DNA-binding domain superfamily/Winged helix DNA-binding domain"/>
    <property type="match status" value="1"/>
</dbReference>
<evidence type="ECO:0000313" key="10">
    <source>
        <dbReference type="Proteomes" id="UP001597145"/>
    </source>
</evidence>
<keyword evidence="2" id="KW-0805">Transcription regulation</keyword>
<dbReference type="InterPro" id="IPR036388">
    <property type="entry name" value="WH-like_DNA-bd_sf"/>
</dbReference>
<dbReference type="EMBL" id="JBHUCP010000007">
    <property type="protein sequence ID" value="MFD1529955.1"/>
    <property type="molecule type" value="Genomic_DNA"/>
</dbReference>
<feature type="domain" description="RNA polymerase sigma factor 70 region 4 type 2" evidence="8">
    <location>
        <begin position="155"/>
        <end position="204"/>
    </location>
</feature>
<dbReference type="InterPro" id="IPR013325">
    <property type="entry name" value="RNA_pol_sigma_r2"/>
</dbReference>
<feature type="region of interest" description="Disordered" evidence="6">
    <location>
        <begin position="265"/>
        <end position="296"/>
    </location>
</feature>
<evidence type="ECO:0000256" key="4">
    <source>
        <dbReference type="ARBA" id="ARBA00023125"/>
    </source>
</evidence>
<evidence type="ECO:0000256" key="3">
    <source>
        <dbReference type="ARBA" id="ARBA00023082"/>
    </source>
</evidence>
<sequence length="296" mass="31271">MGAPVDEREDADDVLADVPGREVSDRLLVAQPEFREEAGDPASAGTQVVQEPRRSAADTVGLRADFGAHLEANYQRLVAQLYAITLDPGEAHDVVQDAYSRAWRNWSTIGRSPDPSAWVRRVAVRSTVRSWPRTLARIGIGRPRGVGHGVDERTRAMLAALGRLSPGERRAVVLFHMAGASMQEIAALERASVGTVQARLARARHVVTEGMADVLPAVLGEAIGGGYESGEGSGYGPDHDPGAYVDGYGTGGYSTGGYSVDRYGTGGYATGGNPTGGYADGYGYEPGAGDNEGERR</sequence>
<dbReference type="Pfam" id="PF04542">
    <property type="entry name" value="Sigma70_r2"/>
    <property type="match status" value="1"/>
</dbReference>
<organism evidence="9 10">
    <name type="scientific">Pseudonocardia aurantiaca</name>
    <dbReference type="NCBI Taxonomy" id="75290"/>
    <lineage>
        <taxon>Bacteria</taxon>
        <taxon>Bacillati</taxon>
        <taxon>Actinomycetota</taxon>
        <taxon>Actinomycetes</taxon>
        <taxon>Pseudonocardiales</taxon>
        <taxon>Pseudonocardiaceae</taxon>
        <taxon>Pseudonocardia</taxon>
    </lineage>
</organism>
<evidence type="ECO:0000256" key="1">
    <source>
        <dbReference type="ARBA" id="ARBA00010641"/>
    </source>
</evidence>
<evidence type="ECO:0000313" key="9">
    <source>
        <dbReference type="EMBL" id="MFD1529955.1"/>
    </source>
</evidence>
<protein>
    <submittedName>
        <fullName evidence="9">RNA polymerase sigma factor</fullName>
    </submittedName>
</protein>
<keyword evidence="5" id="KW-0804">Transcription</keyword>
<evidence type="ECO:0000256" key="2">
    <source>
        <dbReference type="ARBA" id="ARBA00023015"/>
    </source>
</evidence>
<keyword evidence="4" id="KW-0238">DNA-binding</keyword>
<dbReference type="InterPro" id="IPR013249">
    <property type="entry name" value="RNA_pol_sigma70_r4_t2"/>
</dbReference>
<dbReference type="RefSeq" id="WP_343976350.1">
    <property type="nucleotide sequence ID" value="NZ_BAAAJG010000008.1"/>
</dbReference>
<feature type="region of interest" description="Disordered" evidence="6">
    <location>
        <begin position="32"/>
        <end position="53"/>
    </location>
</feature>
<evidence type="ECO:0000256" key="6">
    <source>
        <dbReference type="SAM" id="MobiDB-lite"/>
    </source>
</evidence>
<evidence type="ECO:0000259" key="7">
    <source>
        <dbReference type="Pfam" id="PF04542"/>
    </source>
</evidence>
<dbReference type="SUPFAM" id="SSF88659">
    <property type="entry name" value="Sigma3 and sigma4 domains of RNA polymerase sigma factors"/>
    <property type="match status" value="1"/>
</dbReference>
<dbReference type="SUPFAM" id="SSF88946">
    <property type="entry name" value="Sigma2 domain of RNA polymerase sigma factors"/>
    <property type="match status" value="1"/>
</dbReference>
<comment type="similarity">
    <text evidence="1">Belongs to the sigma-70 factor family. ECF subfamily.</text>
</comment>
<dbReference type="InterPro" id="IPR007627">
    <property type="entry name" value="RNA_pol_sigma70_r2"/>
</dbReference>
<dbReference type="Proteomes" id="UP001597145">
    <property type="component" value="Unassembled WGS sequence"/>
</dbReference>
<dbReference type="Pfam" id="PF08281">
    <property type="entry name" value="Sigma70_r4_2"/>
    <property type="match status" value="1"/>
</dbReference>
<accession>A0ABW4FI69</accession>
<dbReference type="Gene3D" id="1.10.1740.10">
    <property type="match status" value="1"/>
</dbReference>
<dbReference type="PANTHER" id="PTHR43133">
    <property type="entry name" value="RNA POLYMERASE ECF-TYPE SIGMA FACTO"/>
    <property type="match status" value="1"/>
</dbReference>
<dbReference type="InterPro" id="IPR039425">
    <property type="entry name" value="RNA_pol_sigma-70-like"/>
</dbReference>
<keyword evidence="10" id="KW-1185">Reference proteome</keyword>
<feature type="compositionally biased region" description="Gly residues" evidence="6">
    <location>
        <begin position="265"/>
        <end position="286"/>
    </location>
</feature>
<dbReference type="InterPro" id="IPR013324">
    <property type="entry name" value="RNA_pol_sigma_r3/r4-like"/>
</dbReference>
<feature type="domain" description="RNA polymerase sigma-70 region 2" evidence="7">
    <location>
        <begin position="71"/>
        <end position="131"/>
    </location>
</feature>
<evidence type="ECO:0000256" key="5">
    <source>
        <dbReference type="ARBA" id="ARBA00023163"/>
    </source>
</evidence>
<proteinExistence type="inferred from homology"/>
<reference evidence="10" key="1">
    <citation type="journal article" date="2019" name="Int. J. Syst. Evol. Microbiol.">
        <title>The Global Catalogue of Microorganisms (GCM) 10K type strain sequencing project: providing services to taxonomists for standard genome sequencing and annotation.</title>
        <authorList>
            <consortium name="The Broad Institute Genomics Platform"/>
            <consortium name="The Broad Institute Genome Sequencing Center for Infectious Disease"/>
            <person name="Wu L."/>
            <person name="Ma J."/>
        </authorList>
    </citation>
    <scope>NUCLEOTIDE SEQUENCE [LARGE SCALE GENOMIC DNA]</scope>
    <source>
        <strain evidence="10">JCM 12165</strain>
    </source>
</reference>
<name>A0ABW4FI69_9PSEU</name>
<comment type="caution">
    <text evidence="9">The sequence shown here is derived from an EMBL/GenBank/DDBJ whole genome shotgun (WGS) entry which is preliminary data.</text>
</comment>
<keyword evidence="3" id="KW-0731">Sigma factor</keyword>
<dbReference type="PANTHER" id="PTHR43133:SF50">
    <property type="entry name" value="ECF RNA POLYMERASE SIGMA FACTOR SIGM"/>
    <property type="match status" value="1"/>
</dbReference>
<gene>
    <name evidence="9" type="ORF">ACFSCY_10920</name>
</gene>